<protein>
    <recommendedName>
        <fullName evidence="3">Autotransporter domain-containing protein</fullName>
    </recommendedName>
</protein>
<gene>
    <name evidence="1" type="ORF">BSZ37_19445</name>
</gene>
<proteinExistence type="predicted"/>
<evidence type="ECO:0000313" key="2">
    <source>
        <dbReference type="Proteomes" id="UP000216339"/>
    </source>
</evidence>
<comment type="caution">
    <text evidence="1">The sequence shown here is derived from an EMBL/GenBank/DDBJ whole genome shotgun (WGS) entry which is preliminary data.</text>
</comment>
<dbReference type="SUPFAM" id="SSF56935">
    <property type="entry name" value="Porins"/>
    <property type="match status" value="1"/>
</dbReference>
<reference evidence="1 2" key="1">
    <citation type="submission" date="2016-11" db="EMBL/GenBank/DDBJ databases">
        <title>Study of marine rhodopsin-containing bacteria.</title>
        <authorList>
            <person name="Yoshizawa S."/>
            <person name="Kumagai Y."/>
            <person name="Kogure K."/>
        </authorList>
    </citation>
    <scope>NUCLEOTIDE SEQUENCE [LARGE SCALE GENOMIC DNA]</scope>
    <source>
        <strain evidence="1 2">SAORIC-28</strain>
    </source>
</reference>
<keyword evidence="2" id="KW-1185">Reference proteome</keyword>
<dbReference type="AlphaFoldDB" id="A0A271J4T3"/>
<evidence type="ECO:0000313" key="1">
    <source>
        <dbReference type="EMBL" id="PAP78443.1"/>
    </source>
</evidence>
<dbReference type="Proteomes" id="UP000216339">
    <property type="component" value="Unassembled WGS sequence"/>
</dbReference>
<sequence length="329" mass="34347">MAQAPGAFFRMGMGARSLAVPSQVADRSGYASPYLNPALAPFTAAQGVELTAGRLAFGRSWEGVQVAAPLQPASGFAGGVIHGGIDGIDGRDASGYPTSGQNEDGTLRADEYAFFAAFGTQFSSRVSAGVGLRLYRNQLFEGTRAPTAIGISLGTTAQLTDRVSAGVVVDDLFARYEWSSTGSASASATDYFPVRVRGGLAYAAGDRGEGRPRLTVAAEGELFVQPAEARRFDGVDVIVTDVSQSTTTLEVTLADVQGRVGGEYWLTDGFAARLGLDRIGAGEAGELRPSAGFGIEQRVGELDLRVDYTAVVEPFGSALMHMATVRLGL</sequence>
<accession>A0A271J4T3</accession>
<evidence type="ECO:0008006" key="3">
    <source>
        <dbReference type="Google" id="ProtNLM"/>
    </source>
</evidence>
<name>A0A271J4T3_9BACT</name>
<organism evidence="1 2">
    <name type="scientific">Rubrivirga marina</name>
    <dbReference type="NCBI Taxonomy" id="1196024"/>
    <lineage>
        <taxon>Bacteria</taxon>
        <taxon>Pseudomonadati</taxon>
        <taxon>Rhodothermota</taxon>
        <taxon>Rhodothermia</taxon>
        <taxon>Rhodothermales</taxon>
        <taxon>Rubricoccaceae</taxon>
        <taxon>Rubrivirga</taxon>
    </lineage>
</organism>
<dbReference type="EMBL" id="MQWD01000001">
    <property type="protein sequence ID" value="PAP78443.1"/>
    <property type="molecule type" value="Genomic_DNA"/>
</dbReference>